<reference evidence="3" key="4">
    <citation type="submission" date="2023-01" db="EMBL/GenBank/DDBJ databases">
        <title>Draft genome sequence of Methylobacterium oxalidis strain NBRC 107715.</title>
        <authorList>
            <person name="Sun Q."/>
            <person name="Mori K."/>
        </authorList>
    </citation>
    <scope>NUCLEOTIDE SEQUENCE</scope>
    <source>
        <strain evidence="3">NBRC 107715</strain>
    </source>
</reference>
<feature type="region of interest" description="Disordered" evidence="1">
    <location>
        <begin position="1"/>
        <end position="93"/>
    </location>
</feature>
<evidence type="ECO:0000313" key="5">
    <source>
        <dbReference type="Proteomes" id="UP001156856"/>
    </source>
</evidence>
<evidence type="ECO:0000256" key="1">
    <source>
        <dbReference type="SAM" id="MobiDB-lite"/>
    </source>
</evidence>
<gene>
    <name evidence="3" type="ORF">GCM10007888_32280</name>
    <name evidence="2" type="ORF">MOX02_26060</name>
</gene>
<sequence>MNRQEQAAATSQRAASPGSAITADAGGPAGRHGTTRPRRGTHIIVRSGGPSAGIRPAALAARRFGPSPGPARGRLARRTRPCINDQVYSRPDL</sequence>
<proteinExistence type="predicted"/>
<protein>
    <submittedName>
        <fullName evidence="2">Uncharacterized protein</fullName>
    </submittedName>
</protein>
<accession>A0A512J3M7</accession>
<reference evidence="2 4" key="3">
    <citation type="submission" date="2019-07" db="EMBL/GenBank/DDBJ databases">
        <title>Whole genome shotgun sequence of Methylobacterium oxalidis NBRC 107715.</title>
        <authorList>
            <person name="Hosoyama A."/>
            <person name="Uohara A."/>
            <person name="Ohji S."/>
            <person name="Ichikawa N."/>
        </authorList>
    </citation>
    <scope>NUCLEOTIDE SEQUENCE [LARGE SCALE GENOMIC DNA]</scope>
    <source>
        <strain evidence="2 4">NBRC 107715</strain>
    </source>
</reference>
<dbReference type="EMBL" id="BSPK01000053">
    <property type="protein sequence ID" value="GLS64847.1"/>
    <property type="molecule type" value="Genomic_DNA"/>
</dbReference>
<dbReference type="Proteomes" id="UP001156856">
    <property type="component" value="Unassembled WGS sequence"/>
</dbReference>
<reference evidence="3" key="1">
    <citation type="journal article" date="2014" name="Int. J. Syst. Evol. Microbiol.">
        <title>Complete genome of a new Firmicutes species belonging to the dominant human colonic microbiota ('Ruminococcus bicirculans') reveals two chromosomes and a selective capacity to utilize plant glucans.</title>
        <authorList>
            <consortium name="NISC Comparative Sequencing Program"/>
            <person name="Wegmann U."/>
            <person name="Louis P."/>
            <person name="Goesmann A."/>
            <person name="Henrissat B."/>
            <person name="Duncan S.H."/>
            <person name="Flint H.J."/>
        </authorList>
    </citation>
    <scope>NUCLEOTIDE SEQUENCE</scope>
    <source>
        <strain evidence="3">NBRC 107715</strain>
    </source>
</reference>
<keyword evidence="5" id="KW-1185">Reference proteome</keyword>
<evidence type="ECO:0000313" key="3">
    <source>
        <dbReference type="EMBL" id="GLS64847.1"/>
    </source>
</evidence>
<feature type="compositionally biased region" description="Polar residues" evidence="1">
    <location>
        <begin position="1"/>
        <end position="14"/>
    </location>
</feature>
<evidence type="ECO:0000313" key="2">
    <source>
        <dbReference type="EMBL" id="GEP04568.1"/>
    </source>
</evidence>
<name>A0A512J3M7_9HYPH</name>
<evidence type="ECO:0000313" key="4">
    <source>
        <dbReference type="Proteomes" id="UP000321960"/>
    </source>
</evidence>
<organism evidence="2 4">
    <name type="scientific">Methylobacterium oxalidis</name>
    <dbReference type="NCBI Taxonomy" id="944322"/>
    <lineage>
        <taxon>Bacteria</taxon>
        <taxon>Pseudomonadati</taxon>
        <taxon>Pseudomonadota</taxon>
        <taxon>Alphaproteobacteria</taxon>
        <taxon>Hyphomicrobiales</taxon>
        <taxon>Methylobacteriaceae</taxon>
        <taxon>Methylobacterium</taxon>
    </lineage>
</organism>
<comment type="caution">
    <text evidence="2">The sequence shown here is derived from an EMBL/GenBank/DDBJ whole genome shotgun (WGS) entry which is preliminary data.</text>
</comment>
<dbReference type="EMBL" id="BJZU01000048">
    <property type="protein sequence ID" value="GEP04568.1"/>
    <property type="molecule type" value="Genomic_DNA"/>
</dbReference>
<reference evidence="5" key="2">
    <citation type="journal article" date="2019" name="Int. J. Syst. Evol. Microbiol.">
        <title>The Global Catalogue of Microorganisms (GCM) 10K type strain sequencing project: providing services to taxonomists for standard genome sequencing and annotation.</title>
        <authorList>
            <consortium name="The Broad Institute Genomics Platform"/>
            <consortium name="The Broad Institute Genome Sequencing Center for Infectious Disease"/>
            <person name="Wu L."/>
            <person name="Ma J."/>
        </authorList>
    </citation>
    <scope>NUCLEOTIDE SEQUENCE [LARGE SCALE GENOMIC DNA]</scope>
    <source>
        <strain evidence="5">NBRC 107715</strain>
    </source>
</reference>
<dbReference type="Proteomes" id="UP000321960">
    <property type="component" value="Unassembled WGS sequence"/>
</dbReference>
<dbReference type="AlphaFoldDB" id="A0A512J3M7"/>